<dbReference type="EMBL" id="CM037154">
    <property type="protein sequence ID" value="KAH7859634.1"/>
    <property type="molecule type" value="Genomic_DNA"/>
</dbReference>
<reference evidence="1 2" key="1">
    <citation type="journal article" date="2021" name="Hortic Res">
        <title>High-quality reference genome and annotation aids understanding of berry development for evergreen blueberry (Vaccinium darrowii).</title>
        <authorList>
            <person name="Yu J."/>
            <person name="Hulse-Kemp A.M."/>
            <person name="Babiker E."/>
            <person name="Staton M."/>
        </authorList>
    </citation>
    <scope>NUCLEOTIDE SEQUENCE [LARGE SCALE GENOMIC DNA]</scope>
    <source>
        <strain evidence="2">cv. NJ 8807/NJ 8810</strain>
        <tissue evidence="1">Young leaf</tissue>
    </source>
</reference>
<evidence type="ECO:0000313" key="2">
    <source>
        <dbReference type="Proteomes" id="UP000828048"/>
    </source>
</evidence>
<sequence length="114" mass="11844">MTKDGKSASAAPHHTPKRNPPQSASHGLPHAPVQSNSGDSIIGRLRATIAQGMCFGTGSIVDAVAQRAESDVNAMEDRVADDVAQSTESAIDDEAQRAESDVNVVAQRVVDAVP</sequence>
<proteinExistence type="predicted"/>
<protein>
    <submittedName>
        <fullName evidence="1">Uncharacterized protein</fullName>
    </submittedName>
</protein>
<name>A0ACB7Z1N2_9ERIC</name>
<accession>A0ACB7Z1N2</accession>
<dbReference type="Proteomes" id="UP000828048">
    <property type="component" value="Chromosome 4"/>
</dbReference>
<keyword evidence="2" id="KW-1185">Reference proteome</keyword>
<organism evidence="1 2">
    <name type="scientific">Vaccinium darrowii</name>
    <dbReference type="NCBI Taxonomy" id="229202"/>
    <lineage>
        <taxon>Eukaryota</taxon>
        <taxon>Viridiplantae</taxon>
        <taxon>Streptophyta</taxon>
        <taxon>Embryophyta</taxon>
        <taxon>Tracheophyta</taxon>
        <taxon>Spermatophyta</taxon>
        <taxon>Magnoliopsida</taxon>
        <taxon>eudicotyledons</taxon>
        <taxon>Gunneridae</taxon>
        <taxon>Pentapetalae</taxon>
        <taxon>asterids</taxon>
        <taxon>Ericales</taxon>
        <taxon>Ericaceae</taxon>
        <taxon>Vaccinioideae</taxon>
        <taxon>Vaccinieae</taxon>
        <taxon>Vaccinium</taxon>
    </lineage>
</organism>
<comment type="caution">
    <text evidence="1">The sequence shown here is derived from an EMBL/GenBank/DDBJ whole genome shotgun (WGS) entry which is preliminary data.</text>
</comment>
<evidence type="ECO:0000313" key="1">
    <source>
        <dbReference type="EMBL" id="KAH7859634.1"/>
    </source>
</evidence>
<gene>
    <name evidence="1" type="ORF">Vadar_003508</name>
</gene>